<dbReference type="AlphaFoldDB" id="A0A919SS86"/>
<sequence>MQRMDLTVSLFTAAALLTGTATFFVVRRDLSRGAATGIAVATGLAVGLSFMFILYLAVVAWVVAIGAYLLARPWLKNRKLALLAGAAAYTAVAVLSAAAFVVALSNM</sequence>
<dbReference type="Proteomes" id="UP000680865">
    <property type="component" value="Unassembled WGS sequence"/>
</dbReference>
<proteinExistence type="predicted"/>
<gene>
    <name evidence="2" type="ORF">Aco04nite_51290</name>
</gene>
<keyword evidence="3" id="KW-1185">Reference proteome</keyword>
<feature type="transmembrane region" description="Helical" evidence="1">
    <location>
        <begin position="82"/>
        <end position="104"/>
    </location>
</feature>
<comment type="caution">
    <text evidence="2">The sequence shown here is derived from an EMBL/GenBank/DDBJ whole genome shotgun (WGS) entry which is preliminary data.</text>
</comment>
<name>A0A919SS86_9ACTN</name>
<evidence type="ECO:0000313" key="3">
    <source>
        <dbReference type="Proteomes" id="UP000680865"/>
    </source>
</evidence>
<protein>
    <submittedName>
        <fullName evidence="2">Uncharacterized protein</fullName>
    </submittedName>
</protein>
<keyword evidence="1" id="KW-0472">Membrane</keyword>
<evidence type="ECO:0000256" key="1">
    <source>
        <dbReference type="SAM" id="Phobius"/>
    </source>
</evidence>
<reference evidence="2" key="1">
    <citation type="submission" date="2021-03" db="EMBL/GenBank/DDBJ databases">
        <title>Whole genome shotgun sequence of Actinoplanes consettensis NBRC 14913.</title>
        <authorList>
            <person name="Komaki H."/>
            <person name="Tamura T."/>
        </authorList>
    </citation>
    <scope>NUCLEOTIDE SEQUENCE</scope>
    <source>
        <strain evidence="2">NBRC 14913</strain>
    </source>
</reference>
<feature type="transmembrane region" description="Helical" evidence="1">
    <location>
        <begin position="37"/>
        <end position="70"/>
    </location>
</feature>
<dbReference type="EMBL" id="BOQP01000028">
    <property type="protein sequence ID" value="GIM76626.1"/>
    <property type="molecule type" value="Genomic_DNA"/>
</dbReference>
<organism evidence="2 3">
    <name type="scientific">Winogradskya consettensis</name>
    <dbReference type="NCBI Taxonomy" id="113560"/>
    <lineage>
        <taxon>Bacteria</taxon>
        <taxon>Bacillati</taxon>
        <taxon>Actinomycetota</taxon>
        <taxon>Actinomycetes</taxon>
        <taxon>Micromonosporales</taxon>
        <taxon>Micromonosporaceae</taxon>
        <taxon>Winogradskya</taxon>
    </lineage>
</organism>
<evidence type="ECO:0000313" key="2">
    <source>
        <dbReference type="EMBL" id="GIM76626.1"/>
    </source>
</evidence>
<keyword evidence="1" id="KW-0812">Transmembrane</keyword>
<keyword evidence="1" id="KW-1133">Transmembrane helix</keyword>
<accession>A0A919SS86</accession>